<dbReference type="Pfam" id="PF09172">
    <property type="entry name" value="Vit_open_b-sht"/>
    <property type="match status" value="1"/>
</dbReference>
<organism evidence="3 4">
    <name type="scientific">Pleuronectes platessa</name>
    <name type="common">European plaice</name>
    <dbReference type="NCBI Taxonomy" id="8262"/>
    <lineage>
        <taxon>Eukaryota</taxon>
        <taxon>Metazoa</taxon>
        <taxon>Chordata</taxon>
        <taxon>Craniata</taxon>
        <taxon>Vertebrata</taxon>
        <taxon>Euteleostomi</taxon>
        <taxon>Actinopterygii</taxon>
        <taxon>Neopterygii</taxon>
        <taxon>Teleostei</taxon>
        <taxon>Neoteleostei</taxon>
        <taxon>Acanthomorphata</taxon>
        <taxon>Carangaria</taxon>
        <taxon>Pleuronectiformes</taxon>
        <taxon>Pleuronectoidei</taxon>
        <taxon>Pleuronectidae</taxon>
        <taxon>Pleuronectes</taxon>
    </lineage>
</organism>
<gene>
    <name evidence="3" type="ORF">PLEPLA_LOCUS24612</name>
</gene>
<feature type="domain" description="Vitellinogen open beta-sheet" evidence="2">
    <location>
        <begin position="31"/>
        <end position="91"/>
    </location>
</feature>
<dbReference type="Proteomes" id="UP001153269">
    <property type="component" value="Unassembled WGS sequence"/>
</dbReference>
<evidence type="ECO:0000313" key="3">
    <source>
        <dbReference type="EMBL" id="CAB1436579.1"/>
    </source>
</evidence>
<dbReference type="InterPro" id="IPR052418">
    <property type="entry name" value="Apolipoprotein_B"/>
</dbReference>
<name>A0A9N7YLZ8_PLEPL</name>
<dbReference type="InterPro" id="IPR015255">
    <property type="entry name" value="Vitellinogen_open_b-sht"/>
</dbReference>
<dbReference type="GO" id="GO:0050750">
    <property type="term" value="F:low-density lipoprotein particle receptor binding"/>
    <property type="evidence" value="ECO:0007669"/>
    <property type="project" value="TreeGrafter"/>
</dbReference>
<dbReference type="EMBL" id="CADEAL010001906">
    <property type="protein sequence ID" value="CAB1436579.1"/>
    <property type="molecule type" value="Genomic_DNA"/>
</dbReference>
<dbReference type="GO" id="GO:0034361">
    <property type="term" value="C:very-low-density lipoprotein particle"/>
    <property type="evidence" value="ECO:0007669"/>
    <property type="project" value="TreeGrafter"/>
</dbReference>
<comment type="caution">
    <text evidence="3">The sequence shown here is derived from an EMBL/GenBank/DDBJ whole genome shotgun (WGS) entry which is preliminary data.</text>
</comment>
<proteinExistence type="predicted"/>
<dbReference type="GO" id="GO:0030301">
    <property type="term" value="P:cholesterol transport"/>
    <property type="evidence" value="ECO:0007669"/>
    <property type="project" value="TreeGrafter"/>
</dbReference>
<protein>
    <recommendedName>
        <fullName evidence="2">Vitellinogen open beta-sheet domain-containing protein</fullName>
    </recommendedName>
</protein>
<evidence type="ECO:0000256" key="1">
    <source>
        <dbReference type="SAM" id="MobiDB-lite"/>
    </source>
</evidence>
<dbReference type="GO" id="GO:0006642">
    <property type="term" value="P:triglyceride mobilization"/>
    <property type="evidence" value="ECO:0007669"/>
    <property type="project" value="TreeGrafter"/>
</dbReference>
<dbReference type="GO" id="GO:0034362">
    <property type="term" value="C:low-density lipoprotein particle"/>
    <property type="evidence" value="ECO:0007669"/>
    <property type="project" value="TreeGrafter"/>
</dbReference>
<dbReference type="PANTHER" id="PTHR13769:SF5">
    <property type="entry name" value="APOLIPOPROTEIN B-100-RELATED"/>
    <property type="match status" value="1"/>
</dbReference>
<feature type="region of interest" description="Disordered" evidence="1">
    <location>
        <begin position="121"/>
        <end position="140"/>
    </location>
</feature>
<keyword evidence="4" id="KW-1185">Reference proteome</keyword>
<dbReference type="GO" id="GO:0034359">
    <property type="term" value="C:mature chylomicron"/>
    <property type="evidence" value="ECO:0007669"/>
    <property type="project" value="TreeGrafter"/>
</dbReference>
<dbReference type="SUPFAM" id="SSF56968">
    <property type="entry name" value="Lipovitellin-phosvitin complex, beta-sheet shell regions"/>
    <property type="match status" value="1"/>
</dbReference>
<dbReference type="GO" id="GO:0042953">
    <property type="term" value="P:lipoprotein transport"/>
    <property type="evidence" value="ECO:0007669"/>
    <property type="project" value="TreeGrafter"/>
</dbReference>
<evidence type="ECO:0000313" key="4">
    <source>
        <dbReference type="Proteomes" id="UP001153269"/>
    </source>
</evidence>
<dbReference type="AlphaFoldDB" id="A0A9N7YLZ8"/>
<dbReference type="GO" id="GO:0120020">
    <property type="term" value="F:cholesterol transfer activity"/>
    <property type="evidence" value="ECO:0007669"/>
    <property type="project" value="TreeGrafter"/>
</dbReference>
<accession>A0A9N7YLZ8</accession>
<sequence>MAKYKTSKPILYALSNIVKSEMMQTIMPALKKDRMKRQAPKDFVRQIGRNLNKLVGELKSAQSPEAMVYMRLLGNEVGYLKTNEIQEMAYSATMMIDSMMKMFPGDKHLVAVTGSEVMTIPHSDGQVDDHPLLPFTGDSK</sequence>
<dbReference type="GO" id="GO:0042632">
    <property type="term" value="P:cholesterol homeostasis"/>
    <property type="evidence" value="ECO:0007669"/>
    <property type="project" value="TreeGrafter"/>
</dbReference>
<reference evidence="3" key="1">
    <citation type="submission" date="2020-03" db="EMBL/GenBank/DDBJ databases">
        <authorList>
            <person name="Weist P."/>
        </authorList>
    </citation>
    <scope>NUCLEOTIDE SEQUENCE</scope>
</reference>
<dbReference type="InterPro" id="IPR015819">
    <property type="entry name" value="Lipid_transp_b-sht_shell"/>
</dbReference>
<evidence type="ECO:0000259" key="2">
    <source>
        <dbReference type="Pfam" id="PF09172"/>
    </source>
</evidence>
<dbReference type="PANTHER" id="PTHR13769">
    <property type="entry name" value="APOLIPOPROTEIN B"/>
    <property type="match status" value="1"/>
</dbReference>